<accession>A0ABT0H1W6</accession>
<dbReference type="RefSeq" id="WP_248158022.1">
    <property type="nucleotide sequence ID" value="NZ_JALNMJ010000021.1"/>
</dbReference>
<feature type="region of interest" description="Disordered" evidence="1">
    <location>
        <begin position="82"/>
        <end position="101"/>
    </location>
</feature>
<feature type="signal peptide" evidence="2">
    <location>
        <begin position="1"/>
        <end position="30"/>
    </location>
</feature>
<protein>
    <recommendedName>
        <fullName evidence="5">Secreted protein</fullName>
    </recommendedName>
</protein>
<proteinExistence type="predicted"/>
<keyword evidence="4" id="KW-1185">Reference proteome</keyword>
<keyword evidence="2" id="KW-0732">Signal</keyword>
<evidence type="ECO:0000256" key="1">
    <source>
        <dbReference type="SAM" id="MobiDB-lite"/>
    </source>
</evidence>
<reference evidence="3" key="1">
    <citation type="submission" date="2022-04" db="EMBL/GenBank/DDBJ databases">
        <title>Roseibium sp. CAU 1639 isolated from mud.</title>
        <authorList>
            <person name="Kim W."/>
        </authorList>
    </citation>
    <scope>NUCLEOTIDE SEQUENCE</scope>
    <source>
        <strain evidence="3">CAU 1639</strain>
    </source>
</reference>
<evidence type="ECO:0000313" key="4">
    <source>
        <dbReference type="Proteomes" id="UP001431221"/>
    </source>
</evidence>
<evidence type="ECO:0000313" key="3">
    <source>
        <dbReference type="EMBL" id="MCK7615070.1"/>
    </source>
</evidence>
<feature type="chain" id="PRO_5045248112" description="Secreted protein" evidence="2">
    <location>
        <begin position="31"/>
        <end position="139"/>
    </location>
</feature>
<dbReference type="Proteomes" id="UP001431221">
    <property type="component" value="Unassembled WGS sequence"/>
</dbReference>
<comment type="caution">
    <text evidence="3">The sequence shown here is derived from an EMBL/GenBank/DDBJ whole genome shotgun (WGS) entry which is preliminary data.</text>
</comment>
<organism evidence="3 4">
    <name type="scientific">Roseibium sediminicola</name>
    <dbReference type="NCBI Taxonomy" id="2933272"/>
    <lineage>
        <taxon>Bacteria</taxon>
        <taxon>Pseudomonadati</taxon>
        <taxon>Pseudomonadota</taxon>
        <taxon>Alphaproteobacteria</taxon>
        <taxon>Hyphomicrobiales</taxon>
        <taxon>Stappiaceae</taxon>
        <taxon>Roseibium</taxon>
    </lineage>
</organism>
<name>A0ABT0H1W6_9HYPH</name>
<evidence type="ECO:0000256" key="2">
    <source>
        <dbReference type="SAM" id="SignalP"/>
    </source>
</evidence>
<evidence type="ECO:0008006" key="5">
    <source>
        <dbReference type="Google" id="ProtNLM"/>
    </source>
</evidence>
<gene>
    <name evidence="3" type="ORF">M0H32_23130</name>
</gene>
<dbReference type="EMBL" id="JALNMJ010000021">
    <property type="protein sequence ID" value="MCK7615070.1"/>
    <property type="molecule type" value="Genomic_DNA"/>
</dbReference>
<sequence>MKVKTTLLTALAALAVGTVASVTLPVAAQAADRTVTCNDGTVFDFGPDDAIGNEVACANHGGVKPASPFKASKIKARGMTVKPAKPVRVSGNGAQQNAVPDGSYGGKNKALAWSAGCYAEFGPNATHPDDALLQKCLGN</sequence>